<sequence>MVMRIFTVSVIGIYGCGTFFGGPGQDDSADV</sequence>
<protein>
    <submittedName>
        <fullName evidence="1">Uncharacterized protein</fullName>
    </submittedName>
</protein>
<dbReference type="AlphaFoldDB" id="A0A0A9E235"/>
<dbReference type="EMBL" id="GBRH01207848">
    <property type="protein sequence ID" value="JAD90047.1"/>
    <property type="molecule type" value="Transcribed_RNA"/>
</dbReference>
<name>A0A0A9E235_ARUDO</name>
<proteinExistence type="predicted"/>
<organism evidence="1">
    <name type="scientific">Arundo donax</name>
    <name type="common">Giant reed</name>
    <name type="synonym">Donax arundinaceus</name>
    <dbReference type="NCBI Taxonomy" id="35708"/>
    <lineage>
        <taxon>Eukaryota</taxon>
        <taxon>Viridiplantae</taxon>
        <taxon>Streptophyta</taxon>
        <taxon>Embryophyta</taxon>
        <taxon>Tracheophyta</taxon>
        <taxon>Spermatophyta</taxon>
        <taxon>Magnoliopsida</taxon>
        <taxon>Liliopsida</taxon>
        <taxon>Poales</taxon>
        <taxon>Poaceae</taxon>
        <taxon>PACMAD clade</taxon>
        <taxon>Arundinoideae</taxon>
        <taxon>Arundineae</taxon>
        <taxon>Arundo</taxon>
    </lineage>
</organism>
<reference evidence="1" key="1">
    <citation type="submission" date="2014-09" db="EMBL/GenBank/DDBJ databases">
        <authorList>
            <person name="Magalhaes I.L.F."/>
            <person name="Oliveira U."/>
            <person name="Santos F.R."/>
            <person name="Vidigal T.H.D.A."/>
            <person name="Brescovit A.D."/>
            <person name="Santos A.J."/>
        </authorList>
    </citation>
    <scope>NUCLEOTIDE SEQUENCE</scope>
    <source>
        <tissue evidence="1">Shoot tissue taken approximately 20 cm above the soil surface</tissue>
    </source>
</reference>
<dbReference type="PROSITE" id="PS51257">
    <property type="entry name" value="PROKAR_LIPOPROTEIN"/>
    <property type="match status" value="1"/>
</dbReference>
<reference evidence="1" key="2">
    <citation type="journal article" date="2015" name="Data Brief">
        <title>Shoot transcriptome of the giant reed, Arundo donax.</title>
        <authorList>
            <person name="Barrero R.A."/>
            <person name="Guerrero F.D."/>
            <person name="Moolhuijzen P."/>
            <person name="Goolsby J.A."/>
            <person name="Tidwell J."/>
            <person name="Bellgard S.E."/>
            <person name="Bellgard M.I."/>
        </authorList>
    </citation>
    <scope>NUCLEOTIDE SEQUENCE</scope>
    <source>
        <tissue evidence="1">Shoot tissue taken approximately 20 cm above the soil surface</tissue>
    </source>
</reference>
<accession>A0A0A9E235</accession>
<evidence type="ECO:0000313" key="1">
    <source>
        <dbReference type="EMBL" id="JAD90047.1"/>
    </source>
</evidence>